<dbReference type="Proteomes" id="UP001275084">
    <property type="component" value="Unassembled WGS sequence"/>
</dbReference>
<reference evidence="2" key="1">
    <citation type="journal article" date="2023" name="Mol. Phylogenet. Evol.">
        <title>Genome-scale phylogeny and comparative genomics of the fungal order Sordariales.</title>
        <authorList>
            <person name="Hensen N."/>
            <person name="Bonometti L."/>
            <person name="Westerberg I."/>
            <person name="Brannstrom I.O."/>
            <person name="Guillou S."/>
            <person name="Cros-Aarteil S."/>
            <person name="Calhoun S."/>
            <person name="Haridas S."/>
            <person name="Kuo A."/>
            <person name="Mondo S."/>
            <person name="Pangilinan J."/>
            <person name="Riley R."/>
            <person name="LaButti K."/>
            <person name="Andreopoulos B."/>
            <person name="Lipzen A."/>
            <person name="Chen C."/>
            <person name="Yan M."/>
            <person name="Daum C."/>
            <person name="Ng V."/>
            <person name="Clum A."/>
            <person name="Steindorff A."/>
            <person name="Ohm R.A."/>
            <person name="Martin F."/>
            <person name="Silar P."/>
            <person name="Natvig D.O."/>
            <person name="Lalanne C."/>
            <person name="Gautier V."/>
            <person name="Ament-Velasquez S.L."/>
            <person name="Kruys A."/>
            <person name="Hutchinson M.I."/>
            <person name="Powell A.J."/>
            <person name="Barry K."/>
            <person name="Miller A.N."/>
            <person name="Grigoriev I.V."/>
            <person name="Debuchy R."/>
            <person name="Gladieux P."/>
            <person name="Hiltunen Thoren M."/>
            <person name="Johannesson H."/>
        </authorList>
    </citation>
    <scope>NUCLEOTIDE SEQUENCE</scope>
    <source>
        <strain evidence="2">CBS 955.72</strain>
    </source>
</reference>
<reference evidence="2" key="2">
    <citation type="submission" date="2023-06" db="EMBL/GenBank/DDBJ databases">
        <authorList>
            <consortium name="Lawrence Berkeley National Laboratory"/>
            <person name="Haridas S."/>
            <person name="Hensen N."/>
            <person name="Bonometti L."/>
            <person name="Westerberg I."/>
            <person name="Brannstrom I.O."/>
            <person name="Guillou S."/>
            <person name="Cros-Aarteil S."/>
            <person name="Calhoun S."/>
            <person name="Kuo A."/>
            <person name="Mondo S."/>
            <person name="Pangilinan J."/>
            <person name="Riley R."/>
            <person name="Labutti K."/>
            <person name="Andreopoulos B."/>
            <person name="Lipzen A."/>
            <person name="Chen C."/>
            <person name="Yanf M."/>
            <person name="Daum C."/>
            <person name="Ng V."/>
            <person name="Clum A."/>
            <person name="Steindorff A."/>
            <person name="Ohm R."/>
            <person name="Martin F."/>
            <person name="Silar P."/>
            <person name="Natvig D."/>
            <person name="Lalanne C."/>
            <person name="Gautier V."/>
            <person name="Ament-Velasquez S.L."/>
            <person name="Kruys A."/>
            <person name="Hutchinson M.I."/>
            <person name="Powell A.J."/>
            <person name="Barry K."/>
            <person name="Miller A.N."/>
            <person name="Grigoriev I.V."/>
            <person name="Debuchy R."/>
            <person name="Gladieux P."/>
            <person name="Thoren M.H."/>
            <person name="Johannesson H."/>
        </authorList>
    </citation>
    <scope>NUCLEOTIDE SEQUENCE</scope>
    <source>
        <strain evidence="2">CBS 955.72</strain>
    </source>
</reference>
<feature type="region of interest" description="Disordered" evidence="1">
    <location>
        <begin position="1"/>
        <end position="29"/>
    </location>
</feature>
<evidence type="ECO:0000313" key="2">
    <source>
        <dbReference type="EMBL" id="KAK3343818.1"/>
    </source>
</evidence>
<keyword evidence="3" id="KW-1185">Reference proteome</keyword>
<sequence length="298" mass="32104">MTLPTPPTLSCQTHQNGQDSKDPTKHCPRKTGTSLRLICQQHSPAVDPHVISRYHTSVARRLAPSQHVLGGDAFSPFILGPRRPPSHSSSGTGTGSGSTCHMPPSTSPPPCPAGWVSIRPSYFFLFVYTRPGGGVENLIGGTLMTAASFTHTFPDPRYRYTVVKEGMVSTRRQDADRTPTGHRQDTVSGVGDRGPGFQETELGSLGRNAESERASGGFSCLAWPCQPRQEENTRDGVIEKCPTSSEADRHPPSWERPAPGVIALGWRLRTVCHPAACLALATSEGPPSLPNYSVLSSW</sequence>
<name>A0AAJ0M9F0_9PEZI</name>
<feature type="region of interest" description="Disordered" evidence="1">
    <location>
        <begin position="169"/>
        <end position="202"/>
    </location>
</feature>
<dbReference type="AlphaFoldDB" id="A0AAJ0M9F0"/>
<accession>A0AAJ0M9F0</accession>
<protein>
    <submittedName>
        <fullName evidence="2">Uncharacterized protein</fullName>
    </submittedName>
</protein>
<feature type="compositionally biased region" description="Basic and acidic residues" evidence="1">
    <location>
        <begin position="171"/>
        <end position="185"/>
    </location>
</feature>
<organism evidence="2 3">
    <name type="scientific">Lasiosphaeria hispida</name>
    <dbReference type="NCBI Taxonomy" id="260671"/>
    <lineage>
        <taxon>Eukaryota</taxon>
        <taxon>Fungi</taxon>
        <taxon>Dikarya</taxon>
        <taxon>Ascomycota</taxon>
        <taxon>Pezizomycotina</taxon>
        <taxon>Sordariomycetes</taxon>
        <taxon>Sordariomycetidae</taxon>
        <taxon>Sordariales</taxon>
        <taxon>Lasiosphaeriaceae</taxon>
        <taxon>Lasiosphaeria</taxon>
    </lineage>
</organism>
<comment type="caution">
    <text evidence="2">The sequence shown here is derived from an EMBL/GenBank/DDBJ whole genome shotgun (WGS) entry which is preliminary data.</text>
</comment>
<dbReference type="EMBL" id="JAUIQD010000007">
    <property type="protein sequence ID" value="KAK3343818.1"/>
    <property type="molecule type" value="Genomic_DNA"/>
</dbReference>
<gene>
    <name evidence="2" type="ORF">B0T25DRAFT_555255</name>
</gene>
<evidence type="ECO:0000313" key="3">
    <source>
        <dbReference type="Proteomes" id="UP001275084"/>
    </source>
</evidence>
<evidence type="ECO:0000256" key="1">
    <source>
        <dbReference type="SAM" id="MobiDB-lite"/>
    </source>
</evidence>
<proteinExistence type="predicted"/>
<feature type="compositionally biased region" description="Polar residues" evidence="1">
    <location>
        <begin position="8"/>
        <end position="18"/>
    </location>
</feature>
<feature type="region of interest" description="Disordered" evidence="1">
    <location>
        <begin position="79"/>
        <end position="109"/>
    </location>
</feature>